<evidence type="ECO:0000313" key="2">
    <source>
        <dbReference type="Proteomes" id="UP000008144"/>
    </source>
</evidence>
<dbReference type="InParanoid" id="H2XQT7"/>
<evidence type="ECO:0000313" key="1">
    <source>
        <dbReference type="Ensembl" id="ENSCINP00000032021.1"/>
    </source>
</evidence>
<dbReference type="EMBL" id="EAAA01002796">
    <property type="status" value="NOT_ANNOTATED_CDS"/>
    <property type="molecule type" value="Genomic_DNA"/>
</dbReference>
<reference evidence="1" key="4">
    <citation type="submission" date="2025-09" db="UniProtKB">
        <authorList>
            <consortium name="Ensembl"/>
        </authorList>
    </citation>
    <scope>IDENTIFICATION</scope>
</reference>
<dbReference type="HOGENOM" id="CLU_2557613_0_0_1"/>
<protein>
    <submittedName>
        <fullName evidence="1">Uncharacterized protein</fullName>
    </submittedName>
</protein>
<reference evidence="1" key="2">
    <citation type="journal article" date="2008" name="Genome Biol.">
        <title>Improved genome assembly and evidence-based global gene model set for the chordate Ciona intestinalis: new insight into intron and operon populations.</title>
        <authorList>
            <person name="Satou Y."/>
            <person name="Mineta K."/>
            <person name="Ogasawara M."/>
            <person name="Sasakura Y."/>
            <person name="Shoguchi E."/>
            <person name="Ueno K."/>
            <person name="Yamada L."/>
            <person name="Matsumoto J."/>
            <person name="Wasserscheid J."/>
            <person name="Dewar K."/>
            <person name="Wiley G.B."/>
            <person name="Macmil S.L."/>
            <person name="Roe B.A."/>
            <person name="Zeller R.W."/>
            <person name="Hastings K.E."/>
            <person name="Lemaire P."/>
            <person name="Lindquist E."/>
            <person name="Endo T."/>
            <person name="Hotta K."/>
            <person name="Inaba K."/>
        </authorList>
    </citation>
    <scope>NUCLEOTIDE SEQUENCE [LARGE SCALE GENOMIC DNA]</scope>
    <source>
        <strain evidence="1">wild type</strain>
    </source>
</reference>
<accession>H2XQT7</accession>
<proteinExistence type="predicted"/>
<dbReference type="Proteomes" id="UP000008144">
    <property type="component" value="Chromosome 9"/>
</dbReference>
<reference evidence="2" key="1">
    <citation type="journal article" date="2002" name="Science">
        <title>The draft genome of Ciona intestinalis: insights into chordate and vertebrate origins.</title>
        <authorList>
            <person name="Dehal P."/>
            <person name="Satou Y."/>
            <person name="Campbell R.K."/>
            <person name="Chapman J."/>
            <person name="Degnan B."/>
            <person name="De Tomaso A."/>
            <person name="Davidson B."/>
            <person name="Di Gregorio A."/>
            <person name="Gelpke M."/>
            <person name="Goodstein D.M."/>
            <person name="Harafuji N."/>
            <person name="Hastings K.E."/>
            <person name="Ho I."/>
            <person name="Hotta K."/>
            <person name="Huang W."/>
            <person name="Kawashima T."/>
            <person name="Lemaire P."/>
            <person name="Martinez D."/>
            <person name="Meinertzhagen I.A."/>
            <person name="Necula S."/>
            <person name="Nonaka M."/>
            <person name="Putnam N."/>
            <person name="Rash S."/>
            <person name="Saiga H."/>
            <person name="Satake M."/>
            <person name="Terry A."/>
            <person name="Yamada L."/>
            <person name="Wang H.G."/>
            <person name="Awazu S."/>
            <person name="Azumi K."/>
            <person name="Boore J."/>
            <person name="Branno M."/>
            <person name="Chin-Bow S."/>
            <person name="DeSantis R."/>
            <person name="Doyle S."/>
            <person name="Francino P."/>
            <person name="Keys D.N."/>
            <person name="Haga S."/>
            <person name="Hayashi H."/>
            <person name="Hino K."/>
            <person name="Imai K.S."/>
            <person name="Inaba K."/>
            <person name="Kano S."/>
            <person name="Kobayashi K."/>
            <person name="Kobayashi M."/>
            <person name="Lee B.I."/>
            <person name="Makabe K.W."/>
            <person name="Manohar C."/>
            <person name="Matassi G."/>
            <person name="Medina M."/>
            <person name="Mochizuki Y."/>
            <person name="Mount S."/>
            <person name="Morishita T."/>
            <person name="Miura S."/>
            <person name="Nakayama A."/>
            <person name="Nishizaka S."/>
            <person name="Nomoto H."/>
            <person name="Ohta F."/>
            <person name="Oishi K."/>
            <person name="Rigoutsos I."/>
            <person name="Sano M."/>
            <person name="Sasaki A."/>
            <person name="Sasakura Y."/>
            <person name="Shoguchi E."/>
            <person name="Shin-i T."/>
            <person name="Spagnuolo A."/>
            <person name="Stainier D."/>
            <person name="Suzuki M.M."/>
            <person name="Tassy O."/>
            <person name="Takatori N."/>
            <person name="Tokuoka M."/>
            <person name="Yagi K."/>
            <person name="Yoshizaki F."/>
            <person name="Wada S."/>
            <person name="Zhang C."/>
            <person name="Hyatt P.D."/>
            <person name="Larimer F."/>
            <person name="Detter C."/>
            <person name="Doggett N."/>
            <person name="Glavina T."/>
            <person name="Hawkins T."/>
            <person name="Richardson P."/>
            <person name="Lucas S."/>
            <person name="Kohara Y."/>
            <person name="Levine M."/>
            <person name="Satoh N."/>
            <person name="Rokhsar D.S."/>
        </authorList>
    </citation>
    <scope>NUCLEOTIDE SEQUENCE [LARGE SCALE GENOMIC DNA]</scope>
</reference>
<name>H2XQT7_CIOIN</name>
<dbReference type="Ensembl" id="ENSCINT00000033770.1">
    <property type="protein sequence ID" value="ENSCINP00000032021.1"/>
    <property type="gene ID" value="ENSCING00000018410.1"/>
</dbReference>
<reference evidence="1" key="3">
    <citation type="submission" date="2025-08" db="UniProtKB">
        <authorList>
            <consortium name="Ensembl"/>
        </authorList>
    </citation>
    <scope>IDENTIFICATION</scope>
</reference>
<dbReference type="AlphaFoldDB" id="H2XQT7"/>
<sequence>MGFVYDDNFVIIWLTDKTTFSDHWVGAIAVKCLALRTYVYNGSIKLTTHCRYNGYLVIKEISIYTIHLMLAANLQQNPQPPI</sequence>
<keyword evidence="2" id="KW-1185">Reference proteome</keyword>
<organism evidence="1 2">
    <name type="scientific">Ciona intestinalis</name>
    <name type="common">Transparent sea squirt</name>
    <name type="synonym">Ascidia intestinalis</name>
    <dbReference type="NCBI Taxonomy" id="7719"/>
    <lineage>
        <taxon>Eukaryota</taxon>
        <taxon>Metazoa</taxon>
        <taxon>Chordata</taxon>
        <taxon>Tunicata</taxon>
        <taxon>Ascidiacea</taxon>
        <taxon>Phlebobranchia</taxon>
        <taxon>Cionidae</taxon>
        <taxon>Ciona</taxon>
    </lineage>
</organism>